<name>A0ABP1G561_9CHLO</name>
<dbReference type="Proteomes" id="UP001497392">
    <property type="component" value="Unassembled WGS sequence"/>
</dbReference>
<sequence>MEHLKQTIHHQPDEGKILDLRKELKVYSDRYIPYLRNMISLGSTDTEWVNTARDYPELLNFFRPEPSLYDFYGTTDVAVVQRSAVRARQPEKGLLVLFDISRDISEVDHAKAMMRVLVANLKSPETRPIVVKTDLQKQWYVLWMDGNTVRRQNLQHNGAAVHVVELALGVRQTTREGEKAFVNRQRTPDNNIPQPRNVKCEVTHGGRRISVEDI</sequence>
<gene>
    <name evidence="1" type="primary">g8702</name>
    <name evidence="1" type="ORF">VP750_LOCUS7817</name>
</gene>
<keyword evidence="2" id="KW-1185">Reference proteome</keyword>
<protein>
    <submittedName>
        <fullName evidence="1">G8702 protein</fullName>
    </submittedName>
</protein>
<comment type="caution">
    <text evidence="1">The sequence shown here is derived from an EMBL/GenBank/DDBJ whole genome shotgun (WGS) entry which is preliminary data.</text>
</comment>
<reference evidence="1 2" key="1">
    <citation type="submission" date="2024-06" db="EMBL/GenBank/DDBJ databases">
        <authorList>
            <person name="Kraege A."/>
            <person name="Thomma B."/>
        </authorList>
    </citation>
    <scope>NUCLEOTIDE SEQUENCE [LARGE SCALE GENOMIC DNA]</scope>
</reference>
<evidence type="ECO:0000313" key="1">
    <source>
        <dbReference type="EMBL" id="CAL5225911.1"/>
    </source>
</evidence>
<organism evidence="1 2">
    <name type="scientific">Coccomyxa viridis</name>
    <dbReference type="NCBI Taxonomy" id="1274662"/>
    <lineage>
        <taxon>Eukaryota</taxon>
        <taxon>Viridiplantae</taxon>
        <taxon>Chlorophyta</taxon>
        <taxon>core chlorophytes</taxon>
        <taxon>Trebouxiophyceae</taxon>
        <taxon>Trebouxiophyceae incertae sedis</taxon>
        <taxon>Coccomyxaceae</taxon>
        <taxon>Coccomyxa</taxon>
    </lineage>
</organism>
<accession>A0ABP1G561</accession>
<proteinExistence type="predicted"/>
<evidence type="ECO:0000313" key="2">
    <source>
        <dbReference type="Proteomes" id="UP001497392"/>
    </source>
</evidence>
<dbReference type="EMBL" id="CAXHTA020000015">
    <property type="protein sequence ID" value="CAL5225911.1"/>
    <property type="molecule type" value="Genomic_DNA"/>
</dbReference>